<feature type="transmembrane region" description="Helical" evidence="1">
    <location>
        <begin position="25"/>
        <end position="45"/>
    </location>
</feature>
<keyword evidence="1" id="KW-0472">Membrane</keyword>
<gene>
    <name evidence="2" type="ORF">LCGC14_0779830</name>
</gene>
<accession>A0A0F9PW24</accession>
<keyword evidence="1" id="KW-0812">Transmembrane</keyword>
<protein>
    <submittedName>
        <fullName evidence="2">Uncharacterized protein</fullName>
    </submittedName>
</protein>
<feature type="transmembrane region" description="Helical" evidence="1">
    <location>
        <begin position="51"/>
        <end position="71"/>
    </location>
</feature>
<reference evidence="2" key="1">
    <citation type="journal article" date="2015" name="Nature">
        <title>Complex archaea that bridge the gap between prokaryotes and eukaryotes.</title>
        <authorList>
            <person name="Spang A."/>
            <person name="Saw J.H."/>
            <person name="Jorgensen S.L."/>
            <person name="Zaremba-Niedzwiedzka K."/>
            <person name="Martijn J."/>
            <person name="Lind A.E."/>
            <person name="van Eijk R."/>
            <person name="Schleper C."/>
            <person name="Guy L."/>
            <person name="Ettema T.J."/>
        </authorList>
    </citation>
    <scope>NUCLEOTIDE SEQUENCE</scope>
</reference>
<dbReference type="AlphaFoldDB" id="A0A0F9PW24"/>
<sequence>MKFKYSRRKKIKLFLQSIIKKIRKYPWIIVILLSIFATFFYFLFSYTGNDIFLYLLPITITILFIILYRILKSTKFFDP</sequence>
<evidence type="ECO:0000256" key="1">
    <source>
        <dbReference type="SAM" id="Phobius"/>
    </source>
</evidence>
<name>A0A0F9PW24_9ZZZZ</name>
<organism evidence="2">
    <name type="scientific">marine sediment metagenome</name>
    <dbReference type="NCBI Taxonomy" id="412755"/>
    <lineage>
        <taxon>unclassified sequences</taxon>
        <taxon>metagenomes</taxon>
        <taxon>ecological metagenomes</taxon>
    </lineage>
</organism>
<comment type="caution">
    <text evidence="2">The sequence shown here is derived from an EMBL/GenBank/DDBJ whole genome shotgun (WGS) entry which is preliminary data.</text>
</comment>
<proteinExistence type="predicted"/>
<evidence type="ECO:0000313" key="2">
    <source>
        <dbReference type="EMBL" id="KKN35815.1"/>
    </source>
</evidence>
<keyword evidence="1" id="KW-1133">Transmembrane helix</keyword>
<dbReference type="EMBL" id="LAZR01002009">
    <property type="protein sequence ID" value="KKN35815.1"/>
    <property type="molecule type" value="Genomic_DNA"/>
</dbReference>